<name>A0ABW3H601_9SPHN</name>
<dbReference type="RefSeq" id="WP_264943664.1">
    <property type="nucleotide sequence ID" value="NZ_JAPDRA010000003.1"/>
</dbReference>
<proteinExistence type="predicted"/>
<protein>
    <submittedName>
        <fullName evidence="1">Uncharacterized protein</fullName>
    </submittedName>
</protein>
<evidence type="ECO:0000313" key="2">
    <source>
        <dbReference type="Proteomes" id="UP001596977"/>
    </source>
</evidence>
<evidence type="ECO:0000313" key="1">
    <source>
        <dbReference type="EMBL" id="MFD0946292.1"/>
    </source>
</evidence>
<keyword evidence="2" id="KW-1185">Reference proteome</keyword>
<reference evidence="2" key="1">
    <citation type="journal article" date="2019" name="Int. J. Syst. Evol. Microbiol.">
        <title>The Global Catalogue of Microorganisms (GCM) 10K type strain sequencing project: providing services to taxonomists for standard genome sequencing and annotation.</title>
        <authorList>
            <consortium name="The Broad Institute Genomics Platform"/>
            <consortium name="The Broad Institute Genome Sequencing Center for Infectious Disease"/>
            <person name="Wu L."/>
            <person name="Ma J."/>
        </authorList>
    </citation>
    <scope>NUCLEOTIDE SEQUENCE [LARGE SCALE GENOMIC DNA]</scope>
    <source>
        <strain evidence="2">CCUG 62982</strain>
    </source>
</reference>
<gene>
    <name evidence="1" type="ORF">ACFQ1E_08090</name>
</gene>
<dbReference type="Proteomes" id="UP001596977">
    <property type="component" value="Unassembled WGS sequence"/>
</dbReference>
<sequence length="74" mass="7720">MPRALRAFAPSRENLKQGYAPLYRAGMACPGCGAGHWIVGRASAECASCHTAIPLAPAQAAPAAIGYPAWSRRP</sequence>
<accession>A0ABW3H601</accession>
<dbReference type="EMBL" id="JBHTJG010000003">
    <property type="protein sequence ID" value="MFD0946292.1"/>
    <property type="molecule type" value="Genomic_DNA"/>
</dbReference>
<organism evidence="1 2">
    <name type="scientific">Sphingomonas canadensis</name>
    <dbReference type="NCBI Taxonomy" id="1219257"/>
    <lineage>
        <taxon>Bacteria</taxon>
        <taxon>Pseudomonadati</taxon>
        <taxon>Pseudomonadota</taxon>
        <taxon>Alphaproteobacteria</taxon>
        <taxon>Sphingomonadales</taxon>
        <taxon>Sphingomonadaceae</taxon>
        <taxon>Sphingomonas</taxon>
    </lineage>
</organism>
<comment type="caution">
    <text evidence="1">The sequence shown here is derived from an EMBL/GenBank/DDBJ whole genome shotgun (WGS) entry which is preliminary data.</text>
</comment>